<dbReference type="PROSITE" id="PS51975">
    <property type="entry name" value="RNASE_H_2"/>
    <property type="match status" value="1"/>
</dbReference>
<evidence type="ECO:0000313" key="19">
    <source>
        <dbReference type="Proteomes" id="UP001228376"/>
    </source>
</evidence>
<evidence type="ECO:0000256" key="6">
    <source>
        <dbReference type="ARBA" id="ARBA00012180"/>
    </source>
</evidence>
<comment type="cofactor">
    <cofactor evidence="14 15">
        <name>Mn(2+)</name>
        <dbReference type="ChEBI" id="CHEBI:29035"/>
    </cofactor>
    <cofactor evidence="14 15">
        <name>Mg(2+)</name>
        <dbReference type="ChEBI" id="CHEBI:18420"/>
    </cofactor>
    <text evidence="14 15">Manganese or magnesium. Binds 1 divalent metal ion per monomer in the absence of substrate. May bind a second metal ion after substrate binding.</text>
</comment>
<keyword evidence="13 14" id="KW-0464">Manganese</keyword>
<evidence type="ECO:0000256" key="8">
    <source>
        <dbReference type="ARBA" id="ARBA00022490"/>
    </source>
</evidence>
<dbReference type="HAMAP" id="MF_00052_B">
    <property type="entry name" value="RNase_HII_B"/>
    <property type="match status" value="1"/>
</dbReference>
<feature type="binding site" evidence="14 15">
    <location>
        <position position="77"/>
    </location>
    <ligand>
        <name>a divalent metal cation</name>
        <dbReference type="ChEBI" id="CHEBI:60240"/>
    </ligand>
</feature>
<reference evidence="18 19" key="1">
    <citation type="submission" date="2023-10" db="EMBL/GenBank/DDBJ databases">
        <title>179-bfca-hs.</title>
        <authorList>
            <person name="Miliotis G."/>
            <person name="Sengupta P."/>
            <person name="Hameed A."/>
            <person name="Chuvochina M."/>
            <person name="Mcdonagh F."/>
            <person name="Simpson A.C."/>
            <person name="Singh N.K."/>
            <person name="Rekha P.D."/>
            <person name="Raman K."/>
            <person name="Hugenholtz P."/>
            <person name="Venkateswaran K."/>
        </authorList>
    </citation>
    <scope>NUCLEOTIDE SEQUENCE [LARGE SCALE GENOMIC DNA]</scope>
    <source>
        <strain evidence="18 19">179-BFC-A-HS</strain>
    </source>
</reference>
<feature type="binding site" evidence="14 15">
    <location>
        <position position="78"/>
    </location>
    <ligand>
        <name>a divalent metal cation</name>
        <dbReference type="ChEBI" id="CHEBI:60240"/>
    </ligand>
</feature>
<dbReference type="InterPro" id="IPR036397">
    <property type="entry name" value="RNaseH_sf"/>
</dbReference>
<evidence type="ECO:0000256" key="1">
    <source>
        <dbReference type="ARBA" id="ARBA00000077"/>
    </source>
</evidence>
<evidence type="ECO:0000256" key="15">
    <source>
        <dbReference type="PROSITE-ProRule" id="PRU01319"/>
    </source>
</evidence>
<evidence type="ECO:0000256" key="4">
    <source>
        <dbReference type="ARBA" id="ARBA00004496"/>
    </source>
</evidence>
<feature type="binding site" evidence="14 15">
    <location>
        <position position="169"/>
    </location>
    <ligand>
        <name>a divalent metal cation</name>
        <dbReference type="ChEBI" id="CHEBI:60240"/>
    </ligand>
</feature>
<dbReference type="CDD" id="cd07182">
    <property type="entry name" value="RNase_HII_bacteria_HII_like"/>
    <property type="match status" value="1"/>
</dbReference>
<dbReference type="InterPro" id="IPR024567">
    <property type="entry name" value="RNase_HII/HIII_dom"/>
</dbReference>
<evidence type="ECO:0000256" key="9">
    <source>
        <dbReference type="ARBA" id="ARBA00022722"/>
    </source>
</evidence>
<keyword evidence="19" id="KW-1185">Reference proteome</keyword>
<comment type="subcellular location">
    <subcellularLocation>
        <location evidence="4 14">Cytoplasm</location>
    </subcellularLocation>
</comment>
<keyword evidence="12 14" id="KW-0378">Hydrolase</keyword>
<keyword evidence="8 14" id="KW-0963">Cytoplasm</keyword>
<evidence type="ECO:0000256" key="13">
    <source>
        <dbReference type="ARBA" id="ARBA00023211"/>
    </source>
</evidence>
<dbReference type="InterPro" id="IPR012337">
    <property type="entry name" value="RNaseH-like_sf"/>
</dbReference>
<comment type="cofactor">
    <cofactor evidence="2">
        <name>Mg(2+)</name>
        <dbReference type="ChEBI" id="CHEBI:18420"/>
    </cofactor>
</comment>
<dbReference type="GO" id="GO:0004523">
    <property type="term" value="F:RNA-DNA hybrid ribonuclease activity"/>
    <property type="evidence" value="ECO:0007669"/>
    <property type="project" value="UniProtKB-EC"/>
</dbReference>
<evidence type="ECO:0000259" key="17">
    <source>
        <dbReference type="PROSITE" id="PS51975"/>
    </source>
</evidence>
<comment type="similarity">
    <text evidence="5 14 16">Belongs to the RNase HII family.</text>
</comment>
<dbReference type="Gene3D" id="3.30.420.10">
    <property type="entry name" value="Ribonuclease H-like superfamily/Ribonuclease H"/>
    <property type="match status" value="1"/>
</dbReference>
<comment type="catalytic activity">
    <reaction evidence="1 14 15 16">
        <text>Endonucleolytic cleavage to 5'-phosphomonoester.</text>
        <dbReference type="EC" id="3.1.26.4"/>
    </reaction>
</comment>
<sequence>MEKQSISAIKQLLKEGSITDEALAKLRLDKRKGIQTLLKSYDAKLKKQADLLRKFRSMSYYENENRKRGCKYIAGMDEAGRGPLAGPVVAAAVILPEDFVLPGLNDSKQLTPTVRDQFYEIITAKAVSYGIGIVENKEIDRQNIYQATKIAMHQAVDQLQVQPDHILIDAVHLDGLPCTSEAFPKGDQKSVSIAAASILAKVTRDRIMSQIHKEYPVYSFASNMGYGTKEHIAAIKAYGISPYHRLSFAPVGSAAKASNHKN</sequence>
<comment type="caution">
    <text evidence="18">The sequence shown here is derived from an EMBL/GenBank/DDBJ whole genome shotgun (WGS) entry which is preliminary data.</text>
</comment>
<gene>
    <name evidence="14" type="primary">rnhB</name>
    <name evidence="18" type="ORF">P5G51_011300</name>
</gene>
<dbReference type="InterPro" id="IPR022898">
    <property type="entry name" value="RNase_HII"/>
</dbReference>
<evidence type="ECO:0000313" key="18">
    <source>
        <dbReference type="EMBL" id="MDY0405898.1"/>
    </source>
</evidence>
<dbReference type="NCBIfam" id="NF000594">
    <property type="entry name" value="PRK00015.1-1"/>
    <property type="match status" value="1"/>
</dbReference>
<evidence type="ECO:0000256" key="5">
    <source>
        <dbReference type="ARBA" id="ARBA00007383"/>
    </source>
</evidence>
<accession>A0ABU5CHR3</accession>
<dbReference type="Pfam" id="PF01351">
    <property type="entry name" value="RNase_HII"/>
    <property type="match status" value="1"/>
</dbReference>
<comment type="function">
    <text evidence="3 14 16">Endonuclease that specifically degrades the RNA of RNA-DNA hybrids.</text>
</comment>
<proteinExistence type="inferred from homology"/>
<dbReference type="EMBL" id="JAROCA020000001">
    <property type="protein sequence ID" value="MDY0405898.1"/>
    <property type="molecule type" value="Genomic_DNA"/>
</dbReference>
<dbReference type="EC" id="3.1.26.4" evidence="6 14"/>
<keyword evidence="10 14" id="KW-0479">Metal-binding</keyword>
<dbReference type="PANTHER" id="PTHR10954:SF18">
    <property type="entry name" value="RIBONUCLEASE HII"/>
    <property type="match status" value="1"/>
</dbReference>
<dbReference type="NCBIfam" id="NF000595">
    <property type="entry name" value="PRK00015.1-3"/>
    <property type="match status" value="1"/>
</dbReference>
<evidence type="ECO:0000256" key="2">
    <source>
        <dbReference type="ARBA" id="ARBA00001946"/>
    </source>
</evidence>
<protein>
    <recommendedName>
        <fullName evidence="7 14">Ribonuclease HII</fullName>
        <shortName evidence="14">RNase HII</shortName>
        <ecNumber evidence="6 14">3.1.26.4</ecNumber>
    </recommendedName>
</protein>
<evidence type="ECO:0000256" key="11">
    <source>
        <dbReference type="ARBA" id="ARBA00022759"/>
    </source>
</evidence>
<keyword evidence="9 14" id="KW-0540">Nuclease</keyword>
<evidence type="ECO:0000256" key="16">
    <source>
        <dbReference type="RuleBase" id="RU003515"/>
    </source>
</evidence>
<evidence type="ECO:0000256" key="10">
    <source>
        <dbReference type="ARBA" id="ARBA00022723"/>
    </source>
</evidence>
<feature type="domain" description="RNase H type-2" evidence="17">
    <location>
        <begin position="71"/>
        <end position="260"/>
    </location>
</feature>
<name>A0ABU5CHR3_9BACI</name>
<evidence type="ECO:0000256" key="7">
    <source>
        <dbReference type="ARBA" id="ARBA00019179"/>
    </source>
</evidence>
<dbReference type="RefSeq" id="WP_306065447.1">
    <property type="nucleotide sequence ID" value="NZ_JAROCA020000001.1"/>
</dbReference>
<dbReference type="SUPFAM" id="SSF53098">
    <property type="entry name" value="Ribonuclease H-like"/>
    <property type="match status" value="1"/>
</dbReference>
<organism evidence="18 19">
    <name type="scientific">Tigheibacillus jepli</name>
    <dbReference type="NCBI Taxonomy" id="3035914"/>
    <lineage>
        <taxon>Bacteria</taxon>
        <taxon>Bacillati</taxon>
        <taxon>Bacillota</taxon>
        <taxon>Bacilli</taxon>
        <taxon>Bacillales</taxon>
        <taxon>Bacillaceae</taxon>
        <taxon>Tigheibacillus</taxon>
    </lineage>
</organism>
<evidence type="ECO:0000256" key="12">
    <source>
        <dbReference type="ARBA" id="ARBA00022801"/>
    </source>
</evidence>
<dbReference type="InterPro" id="IPR001352">
    <property type="entry name" value="RNase_HII/HIII"/>
</dbReference>
<dbReference type="Proteomes" id="UP001228376">
    <property type="component" value="Unassembled WGS sequence"/>
</dbReference>
<dbReference type="PANTHER" id="PTHR10954">
    <property type="entry name" value="RIBONUCLEASE H2 SUBUNIT A"/>
    <property type="match status" value="1"/>
</dbReference>
<evidence type="ECO:0000256" key="3">
    <source>
        <dbReference type="ARBA" id="ARBA00004065"/>
    </source>
</evidence>
<evidence type="ECO:0000256" key="14">
    <source>
        <dbReference type="HAMAP-Rule" id="MF_00052"/>
    </source>
</evidence>
<keyword evidence="11 14" id="KW-0255">Endonuclease</keyword>